<dbReference type="Proteomes" id="UP000233551">
    <property type="component" value="Unassembled WGS sequence"/>
</dbReference>
<proteinExistence type="inferred from homology"/>
<dbReference type="GO" id="GO:0006508">
    <property type="term" value="P:proteolysis"/>
    <property type="evidence" value="ECO:0007669"/>
    <property type="project" value="InterPro"/>
</dbReference>
<comment type="similarity">
    <text evidence="1">Belongs to the peptidase S10 family.</text>
</comment>
<dbReference type="STRING" id="22663.A0A2I0IS95"/>
<dbReference type="Gene3D" id="3.40.50.11320">
    <property type="match status" value="1"/>
</dbReference>
<accession>A0A2I0IS95</accession>
<evidence type="ECO:0000313" key="3">
    <source>
        <dbReference type="Proteomes" id="UP000233551"/>
    </source>
</evidence>
<dbReference type="InterPro" id="IPR029058">
    <property type="entry name" value="AB_hydrolase_fold"/>
</dbReference>
<evidence type="ECO:0000256" key="1">
    <source>
        <dbReference type="ARBA" id="ARBA00009431"/>
    </source>
</evidence>
<gene>
    <name evidence="2" type="ORF">CRG98_033097</name>
</gene>
<sequence>MEVGLGSHGPHTGIDGDFEFEIQVSSGVGATKCKILTRPSRFLTSSIGGWSQSFGSFLGQKKTLLTFATVRGGAHEVPFTSPSQALTLFRSFLNGSPLRQRE</sequence>
<protein>
    <recommendedName>
        <fullName evidence="4">Serine carboxypeptidase-like 45</fullName>
    </recommendedName>
</protein>
<dbReference type="EMBL" id="PGOL01002610">
    <property type="protein sequence ID" value="PKI46540.1"/>
    <property type="molecule type" value="Genomic_DNA"/>
</dbReference>
<evidence type="ECO:0000313" key="2">
    <source>
        <dbReference type="EMBL" id="PKI46540.1"/>
    </source>
</evidence>
<keyword evidence="3" id="KW-1185">Reference proteome</keyword>
<dbReference type="InterPro" id="IPR001563">
    <property type="entry name" value="Peptidase_S10"/>
</dbReference>
<evidence type="ECO:0008006" key="4">
    <source>
        <dbReference type="Google" id="ProtNLM"/>
    </source>
</evidence>
<dbReference type="GO" id="GO:0004185">
    <property type="term" value="F:serine-type carboxypeptidase activity"/>
    <property type="evidence" value="ECO:0007669"/>
    <property type="project" value="InterPro"/>
</dbReference>
<organism evidence="2 3">
    <name type="scientific">Punica granatum</name>
    <name type="common">Pomegranate</name>
    <dbReference type="NCBI Taxonomy" id="22663"/>
    <lineage>
        <taxon>Eukaryota</taxon>
        <taxon>Viridiplantae</taxon>
        <taxon>Streptophyta</taxon>
        <taxon>Embryophyta</taxon>
        <taxon>Tracheophyta</taxon>
        <taxon>Spermatophyta</taxon>
        <taxon>Magnoliopsida</taxon>
        <taxon>eudicotyledons</taxon>
        <taxon>Gunneridae</taxon>
        <taxon>Pentapetalae</taxon>
        <taxon>rosids</taxon>
        <taxon>malvids</taxon>
        <taxon>Myrtales</taxon>
        <taxon>Lythraceae</taxon>
        <taxon>Punica</taxon>
    </lineage>
</organism>
<reference evidence="2 3" key="1">
    <citation type="submission" date="2017-11" db="EMBL/GenBank/DDBJ databases">
        <title>De-novo sequencing of pomegranate (Punica granatum L.) genome.</title>
        <authorList>
            <person name="Akparov Z."/>
            <person name="Amiraslanov A."/>
            <person name="Hajiyeva S."/>
            <person name="Abbasov M."/>
            <person name="Kaur K."/>
            <person name="Hamwieh A."/>
            <person name="Solovyev V."/>
            <person name="Salamov A."/>
            <person name="Braich B."/>
            <person name="Kosarev P."/>
            <person name="Mahmoud A."/>
            <person name="Hajiyev E."/>
            <person name="Babayeva S."/>
            <person name="Izzatullayeva V."/>
            <person name="Mammadov A."/>
            <person name="Mammadov A."/>
            <person name="Sharifova S."/>
            <person name="Ojaghi J."/>
            <person name="Eynullazada K."/>
            <person name="Bayramov B."/>
            <person name="Abdulazimova A."/>
            <person name="Shahmuradov I."/>
        </authorList>
    </citation>
    <scope>NUCLEOTIDE SEQUENCE [LARGE SCALE GENOMIC DNA]</scope>
    <source>
        <strain evidence="3">cv. AG2017</strain>
        <tissue evidence="2">Leaf</tissue>
    </source>
</reference>
<comment type="caution">
    <text evidence="2">The sequence shown here is derived from an EMBL/GenBank/DDBJ whole genome shotgun (WGS) entry which is preliminary data.</text>
</comment>
<dbReference type="SUPFAM" id="SSF53474">
    <property type="entry name" value="alpha/beta-Hydrolases"/>
    <property type="match status" value="1"/>
</dbReference>
<name>A0A2I0IS95_PUNGR</name>
<dbReference type="AlphaFoldDB" id="A0A2I0IS95"/>
<dbReference type="Pfam" id="PF00450">
    <property type="entry name" value="Peptidase_S10"/>
    <property type="match status" value="1"/>
</dbReference>